<feature type="coiled-coil region" evidence="1">
    <location>
        <begin position="1018"/>
        <end position="1063"/>
    </location>
</feature>
<comment type="caution">
    <text evidence="3">The sequence shown here is derived from an EMBL/GenBank/DDBJ whole genome shotgun (WGS) entry which is preliminary data.</text>
</comment>
<dbReference type="InParanoid" id="A0A2R5GL55"/>
<dbReference type="PANTHER" id="PTHR23159">
    <property type="entry name" value="CENTROSOMAL PROTEIN 2"/>
    <property type="match status" value="1"/>
</dbReference>
<reference evidence="3 4" key="1">
    <citation type="submission" date="2017-12" db="EMBL/GenBank/DDBJ databases">
        <title>Sequencing, de novo assembly and annotation of complete genome of a new Thraustochytrid species, strain FCC1311.</title>
        <authorList>
            <person name="Sedici K."/>
            <person name="Godart F."/>
            <person name="Aiese Cigliano R."/>
            <person name="Sanseverino W."/>
            <person name="Barakat M."/>
            <person name="Ortet P."/>
            <person name="Marechal E."/>
            <person name="Cagnac O."/>
            <person name="Amato A."/>
        </authorList>
    </citation>
    <scope>NUCLEOTIDE SEQUENCE [LARGE SCALE GENOMIC DNA]</scope>
</reference>
<feature type="coiled-coil region" evidence="1">
    <location>
        <begin position="476"/>
        <end position="591"/>
    </location>
</feature>
<accession>A0A2R5GL55</accession>
<dbReference type="PANTHER" id="PTHR23159:SF31">
    <property type="entry name" value="CENTROSOME-ASSOCIATED PROTEIN CEP250 ISOFORM X1"/>
    <property type="match status" value="1"/>
</dbReference>
<feature type="coiled-coil region" evidence="1">
    <location>
        <begin position="152"/>
        <end position="196"/>
    </location>
</feature>
<organism evidence="3 4">
    <name type="scientific">Hondaea fermentalgiana</name>
    <dbReference type="NCBI Taxonomy" id="2315210"/>
    <lineage>
        <taxon>Eukaryota</taxon>
        <taxon>Sar</taxon>
        <taxon>Stramenopiles</taxon>
        <taxon>Bigyra</taxon>
        <taxon>Labyrinthulomycetes</taxon>
        <taxon>Thraustochytrida</taxon>
        <taxon>Thraustochytriidae</taxon>
        <taxon>Hondaea</taxon>
    </lineage>
</organism>
<evidence type="ECO:0000313" key="4">
    <source>
        <dbReference type="Proteomes" id="UP000241890"/>
    </source>
</evidence>
<feature type="compositionally biased region" description="Basic and acidic residues" evidence="2">
    <location>
        <begin position="656"/>
        <end position="670"/>
    </location>
</feature>
<evidence type="ECO:0000313" key="3">
    <source>
        <dbReference type="EMBL" id="GBG31617.1"/>
    </source>
</evidence>
<gene>
    <name evidence="3" type="ORF">FCC1311_078422</name>
</gene>
<dbReference type="EMBL" id="BEYU01000101">
    <property type="protein sequence ID" value="GBG31617.1"/>
    <property type="molecule type" value="Genomic_DNA"/>
</dbReference>
<sequence length="1275" mass="141436">MPKLCNTTLQKCPGTVMQRAQLFVIDPEENQAWTVAPKRTRIDISQGVYCDTVQTALPIITDRVLVFPVMDRTTVVGLLQVQKPLQSNPGHPAISDEDLCATIEVMVHMLNLVLPNVLLLDTANQTRKREQIETIALREAFQCSENAVSETTKALQNTQLELEKQGKKAQEETSALLHAQEEAKHLRARVREQSETIRRNGELLRAASTLRPLCAQNTALATSSLNAAFSAILNCPVRVALHMHDVASGVTWLEDPENRAEASASWTQVRPSAPPHIACIANAVVFVNKSDRTSFDFLPCSQICVPVSHLDGDQTDEFSESRWAVHIVLDDTAGNAPFTELQTDLIQFFVQSTVAPFILDRIAVLRLAEQVANSEKSLSEMQAAYNDKESALENTQARLDEVQDALQTSQISLAQTKAALEKSQAVCEEKQSRLETSDAELARLHAMLEASNTAHAASQAAFEASDVSLSQANISLDAAIAERDALRASIEDLERTTIADLRQTTLELQQRNKAASEECTAASNAATFYEKMAADFQASLETEYERRQLAETRLEKLQEVVSQLNGTTDELSVLRAAHEDLQDTLMASQQQEQELRVTLNAVTRFSLELARRQASAQSAAQIRDFLAEVDSCCGPEAETKGKNLVTTFDRSSTAADKNHNEGQHHPRKSNEPFAESMSFECKDFPPAGGTTSLSTYHAILRPHIEAIRIAYDERSKECGDALSSFAAEEEKEDDDLARSISETKETVSDKSETDSVVTKAWWNLLLRCLDSVPDGFHALSQALEETLPRVDDNISQAWLCTLDADNQATLVRGDRMCRVHAKEGIEAILLLGQHDLVFVNHAEKVARRNKRAEIALQLEYECALGVAIRDPQSGAVLGALMLGLDVTLEDTKVAQLQQLTTSVLGPIIQTVQKLQEMHEAKLEVDSKLQCIEMRWERLAACATWSEIVSLAPEILDAHAQYLNSQLQDVQQAIDELHVDNLIWETKSFPILDSHVKVPQIHEWLAGTLSQHEKETASFARERQRLKEVQTELTNKVEQLEANTERLEQEKAQAHGRADALSKDILQAESDKTEALRACHSAQRACHRAEALVNETENARMISESKAADIQTRQTAQVQNLEHQVKSLRAELANAREQLETARAMVEDENACQIKAKVREQALESSVDKLQSEEANLQEKLRIVDEESNAAKTEVRILQQSVAELRNEVLLFQIERTAAENDVQGAKQTGIIREGLPLHQSWTSTGDFGAICACNDALRRAKDEGKGHQPFVFNPG</sequence>
<protein>
    <submittedName>
        <fullName evidence="3">Uncharacterized protein</fullName>
    </submittedName>
</protein>
<name>A0A2R5GL55_9STRA</name>
<evidence type="ECO:0000256" key="1">
    <source>
        <dbReference type="SAM" id="Coils"/>
    </source>
</evidence>
<feature type="region of interest" description="Disordered" evidence="2">
    <location>
        <begin position="653"/>
        <end position="681"/>
    </location>
</feature>
<feature type="coiled-coil region" evidence="1">
    <location>
        <begin position="1110"/>
        <end position="1221"/>
    </location>
</feature>
<evidence type="ECO:0000256" key="2">
    <source>
        <dbReference type="SAM" id="MobiDB-lite"/>
    </source>
</evidence>
<dbReference type="Proteomes" id="UP000241890">
    <property type="component" value="Unassembled WGS sequence"/>
</dbReference>
<keyword evidence="4" id="KW-1185">Reference proteome</keyword>
<feature type="region of interest" description="Disordered" evidence="2">
    <location>
        <begin position="725"/>
        <end position="749"/>
    </location>
</feature>
<dbReference type="AlphaFoldDB" id="A0A2R5GL55"/>
<keyword evidence="1" id="KW-0175">Coiled coil</keyword>
<feature type="coiled-coil region" evidence="1">
    <location>
        <begin position="378"/>
        <end position="433"/>
    </location>
</feature>
<proteinExistence type="predicted"/>